<evidence type="ECO:0000313" key="2">
    <source>
        <dbReference type="Proteomes" id="UP000001941"/>
    </source>
</evidence>
<dbReference type="AlphaFoldDB" id="Q2FL05"/>
<dbReference type="RefSeq" id="WP_011448660.1">
    <property type="nucleotide sequence ID" value="NC_007796.1"/>
</dbReference>
<sequence length="69" mass="7712">MTVNQNPEQIARDTIDRKLNESGFAVQHRKHIDWKVFSGIAVSEYPTDALPADYVLFVDLIPVGANEAV</sequence>
<organism evidence="1 2">
    <name type="scientific">Methanospirillum hungatei JF-1 (strain ATCC 27890 / DSM 864 / NBRC 100397 / JF-1)</name>
    <dbReference type="NCBI Taxonomy" id="323259"/>
    <lineage>
        <taxon>Archaea</taxon>
        <taxon>Methanobacteriati</taxon>
        <taxon>Methanobacteriota</taxon>
        <taxon>Stenosarchaea group</taxon>
        <taxon>Methanomicrobia</taxon>
        <taxon>Methanomicrobiales</taxon>
        <taxon>Methanospirillaceae</taxon>
        <taxon>Methanospirillum</taxon>
    </lineage>
</organism>
<dbReference type="eggNOG" id="arCOG00880">
    <property type="taxonomic scope" value="Archaea"/>
</dbReference>
<dbReference type="InParanoid" id="Q2FL05"/>
<reference evidence="2" key="1">
    <citation type="journal article" date="2016" name="Stand. Genomic Sci.">
        <title>Complete genome sequence of Methanospirillum hungatei type strain JF1.</title>
        <authorList>
            <person name="Gunsalus R.P."/>
            <person name="Cook L.E."/>
            <person name="Crable B."/>
            <person name="Rohlin L."/>
            <person name="McDonald E."/>
            <person name="Mouttaki H."/>
            <person name="Sieber J.R."/>
            <person name="Poweleit N."/>
            <person name="Zhou H."/>
            <person name="Lapidus A.L."/>
            <person name="Daligault H.E."/>
            <person name="Land M."/>
            <person name="Gilna P."/>
            <person name="Ivanova N."/>
            <person name="Kyrpides N."/>
            <person name="Culley D.E."/>
            <person name="McInerney M.J."/>
        </authorList>
    </citation>
    <scope>NUCLEOTIDE SEQUENCE [LARGE SCALE GENOMIC DNA]</scope>
    <source>
        <strain evidence="2">ATCC 27890 / DSM 864 / NBRC 100397 / JF-1</strain>
    </source>
</reference>
<dbReference type="Proteomes" id="UP000001941">
    <property type="component" value="Chromosome"/>
</dbReference>
<dbReference type="OrthoDB" id="11644at2157"/>
<dbReference type="KEGG" id="mhu:Mhun_1664"/>
<gene>
    <name evidence="1" type="ordered locus">Mhun_1664</name>
</gene>
<evidence type="ECO:0000313" key="1">
    <source>
        <dbReference type="EMBL" id="ABD41395.1"/>
    </source>
</evidence>
<dbReference type="EMBL" id="CP000254">
    <property type="protein sequence ID" value="ABD41395.1"/>
    <property type="molecule type" value="Genomic_DNA"/>
</dbReference>
<protein>
    <submittedName>
        <fullName evidence="1">Type I site-specific deoxyribonuclease</fullName>
    </submittedName>
</protein>
<dbReference type="REBASE" id="12009">
    <property type="entry name" value="MhuORF1665P"/>
</dbReference>
<proteinExistence type="predicted"/>
<name>Q2FL05_METHJ</name>
<dbReference type="STRING" id="323259.Mhun_1664"/>
<dbReference type="GeneID" id="3924822"/>
<accession>Q2FL05</accession>
<dbReference type="HOGENOM" id="CLU_2766073_0_0_2"/>
<dbReference type="EnsemblBacteria" id="ABD41395">
    <property type="protein sequence ID" value="ABD41395"/>
    <property type="gene ID" value="Mhun_1664"/>
</dbReference>
<keyword evidence="2" id="KW-1185">Reference proteome</keyword>